<keyword evidence="16" id="KW-0175">Coiled coil</keyword>
<dbReference type="GO" id="GO:0005525">
    <property type="term" value="F:GTP binding"/>
    <property type="evidence" value="ECO:0007669"/>
    <property type="project" value="UniProtKB-KW"/>
</dbReference>
<proteinExistence type="inferred from homology"/>
<keyword evidence="19" id="KW-1185">Reference proteome</keyword>
<dbReference type="Proteomes" id="UP000579812">
    <property type="component" value="Unassembled WGS sequence"/>
</dbReference>
<evidence type="ECO:0000256" key="4">
    <source>
        <dbReference type="ARBA" id="ARBA00004555"/>
    </source>
</evidence>
<evidence type="ECO:0000256" key="12">
    <source>
        <dbReference type="ARBA" id="ARBA00023134"/>
    </source>
</evidence>
<dbReference type="GO" id="GO:0005783">
    <property type="term" value="C:endoplasmic reticulum"/>
    <property type="evidence" value="ECO:0007669"/>
    <property type="project" value="UniProtKB-SubCell"/>
</dbReference>
<organism evidence="18 19">
    <name type="scientific">Onychostoma macrolepis</name>
    <dbReference type="NCBI Taxonomy" id="369639"/>
    <lineage>
        <taxon>Eukaryota</taxon>
        <taxon>Metazoa</taxon>
        <taxon>Chordata</taxon>
        <taxon>Craniata</taxon>
        <taxon>Vertebrata</taxon>
        <taxon>Euteleostomi</taxon>
        <taxon>Actinopterygii</taxon>
        <taxon>Neopterygii</taxon>
        <taxon>Teleostei</taxon>
        <taxon>Ostariophysi</taxon>
        <taxon>Cypriniformes</taxon>
        <taxon>Cyprinidae</taxon>
        <taxon>Acrossocheilinae</taxon>
        <taxon>Onychostoma</taxon>
    </lineage>
</organism>
<evidence type="ECO:0000313" key="18">
    <source>
        <dbReference type="EMBL" id="KAF4094619.1"/>
    </source>
</evidence>
<dbReference type="SUPFAM" id="SSF52540">
    <property type="entry name" value="P-loop containing nucleoside triphosphate hydrolases"/>
    <property type="match status" value="1"/>
</dbReference>
<dbReference type="Pfam" id="PF04548">
    <property type="entry name" value="AIG1"/>
    <property type="match status" value="1"/>
</dbReference>
<keyword evidence="10" id="KW-0333">Golgi apparatus</keyword>
<dbReference type="AlphaFoldDB" id="A0A7J6BHM2"/>
<evidence type="ECO:0000256" key="16">
    <source>
        <dbReference type="SAM" id="Coils"/>
    </source>
</evidence>
<feature type="coiled-coil region" evidence="16">
    <location>
        <begin position="350"/>
        <end position="391"/>
    </location>
</feature>
<dbReference type="PANTHER" id="PTHR10903">
    <property type="entry name" value="GTPASE, IMAP FAMILY MEMBER-RELATED"/>
    <property type="match status" value="1"/>
</dbReference>
<dbReference type="Gene3D" id="3.30.70.1820">
    <property type="entry name" value="L1 transposable element, RRM domain"/>
    <property type="match status" value="1"/>
</dbReference>
<evidence type="ECO:0000256" key="5">
    <source>
        <dbReference type="ARBA" id="ARBA00008535"/>
    </source>
</evidence>
<keyword evidence="8" id="KW-0547">Nucleotide-binding</keyword>
<evidence type="ECO:0000256" key="13">
    <source>
        <dbReference type="ARBA" id="ARBA00056809"/>
    </source>
</evidence>
<dbReference type="GO" id="GO:0005794">
    <property type="term" value="C:Golgi apparatus"/>
    <property type="evidence" value="ECO:0007669"/>
    <property type="project" value="UniProtKB-SubCell"/>
</dbReference>
<evidence type="ECO:0000256" key="6">
    <source>
        <dbReference type="ARBA" id="ARBA00022490"/>
    </source>
</evidence>
<evidence type="ECO:0000256" key="9">
    <source>
        <dbReference type="ARBA" id="ARBA00022824"/>
    </source>
</evidence>
<accession>A0A7J6BHM2</accession>
<dbReference type="GO" id="GO:0005739">
    <property type="term" value="C:mitochondrion"/>
    <property type="evidence" value="ECO:0007669"/>
    <property type="project" value="UniProtKB-SubCell"/>
</dbReference>
<evidence type="ECO:0000256" key="2">
    <source>
        <dbReference type="ARBA" id="ARBA00004240"/>
    </source>
</evidence>
<comment type="similarity">
    <text evidence="5">Belongs to the TRAFAC class TrmE-Era-EngA-EngB-Septin-like GTPase superfamily. AIG1/Toc34/Toc159-like paraseptin GTPase family. IAN subfamily.</text>
</comment>
<comment type="caution">
    <text evidence="18">The sequence shown here is derived from an EMBL/GenBank/DDBJ whole genome shotgun (WGS) entry which is preliminary data.</text>
</comment>
<reference evidence="18 19" key="1">
    <citation type="submission" date="2020-04" db="EMBL/GenBank/DDBJ databases">
        <title>Chromosome-level genome assembly of a cyprinid fish Onychostoma macrolepis by integration of Nanopore Sequencing, Bionano and Hi-C technology.</title>
        <authorList>
            <person name="Wang D."/>
        </authorList>
    </citation>
    <scope>NUCLEOTIDE SEQUENCE [LARGE SCALE GENOMIC DNA]</scope>
    <source>
        <strain evidence="18">SWU-2019</strain>
        <tissue evidence="18">Muscle</tissue>
    </source>
</reference>
<dbReference type="Gene3D" id="3.40.50.300">
    <property type="entry name" value="P-loop containing nucleotide triphosphate hydrolases"/>
    <property type="match status" value="1"/>
</dbReference>
<dbReference type="GO" id="GO:0005829">
    <property type="term" value="C:cytosol"/>
    <property type="evidence" value="ECO:0007669"/>
    <property type="project" value="UniProtKB-SubCell"/>
</dbReference>
<keyword evidence="9" id="KW-0256">Endoplasmic reticulum</keyword>
<dbReference type="PANTHER" id="PTHR10903:SF188">
    <property type="entry name" value="GTPASE IMAP FAMILY MEMBER 2-LIKE-RELATED"/>
    <property type="match status" value="1"/>
</dbReference>
<evidence type="ECO:0000256" key="15">
    <source>
        <dbReference type="ARBA" id="ARBA00077278"/>
    </source>
</evidence>
<dbReference type="EMBL" id="JAAMOB010000045">
    <property type="protein sequence ID" value="KAF4094619.1"/>
    <property type="molecule type" value="Genomic_DNA"/>
</dbReference>
<feature type="coiled-coil region" evidence="16">
    <location>
        <begin position="223"/>
        <end position="293"/>
    </location>
</feature>
<keyword evidence="12" id="KW-0342">GTP-binding</keyword>
<dbReference type="InterPro" id="IPR045058">
    <property type="entry name" value="GIMA/IAN/Toc"/>
</dbReference>
<evidence type="ECO:0000256" key="7">
    <source>
        <dbReference type="ARBA" id="ARBA00022737"/>
    </source>
</evidence>
<dbReference type="InterPro" id="IPR027417">
    <property type="entry name" value="P-loop_NTPase"/>
</dbReference>
<sequence>MERPASLKKQEENMMYQSFENTVFRGEADDEDLRLLLIGKTGYGKSTTGNLIFNDRVFESEKSSSSVTRVCKSHTGSVHNRSVTVIDTPDFRFSTHTDFDSDSELKRALELCSAGAHVILLFLPLSTFTEQEMEFISWFEQKFGAEALRFTLVLFTHADQRHMRSLGEMIRANPQLSAFIERCGQRYREFNIKAPANRQQVTELIEKIDRLVSENRNSCYTLEVMLETERRREEEKRAEEERREREHQMMLDRVREETEACVRKEYEQEKERREEEERREREHQMMLDTVRRETEMRVRREIDEEKAGKREKAAIKKVSKLQEESLVKLQAVEASVKENASSICKLTCSLEAINRQVEDVTEKVLSLQSKVENLEKENKSLKEKCSGLDSYKRRWNLRVAGIPEREGENVKMVVLELFRNLSPHSVEKLQDMVDMAHRLGPKSGNTNPRRIIVQFLSRTCRDAIWTEAKRSELLKQKKIRILEDLTQEDKEARNKLWPLVEEARREGKKRGLMGQLLSLTEENFCV</sequence>
<keyword evidence="7" id="KW-0677">Repeat</keyword>
<dbReference type="InterPro" id="IPR006703">
    <property type="entry name" value="G_AIG1"/>
</dbReference>
<keyword evidence="6" id="KW-0963">Cytoplasm</keyword>
<evidence type="ECO:0000256" key="1">
    <source>
        <dbReference type="ARBA" id="ARBA00004173"/>
    </source>
</evidence>
<evidence type="ECO:0000256" key="14">
    <source>
        <dbReference type="ARBA" id="ARBA00073539"/>
    </source>
</evidence>
<evidence type="ECO:0000313" key="19">
    <source>
        <dbReference type="Proteomes" id="UP000579812"/>
    </source>
</evidence>
<evidence type="ECO:0000256" key="3">
    <source>
        <dbReference type="ARBA" id="ARBA00004514"/>
    </source>
</evidence>
<comment type="subcellular location">
    <subcellularLocation>
        <location evidence="3">Cytoplasm</location>
        <location evidence="3">Cytosol</location>
    </subcellularLocation>
    <subcellularLocation>
        <location evidence="2">Endoplasmic reticulum</location>
    </subcellularLocation>
    <subcellularLocation>
        <location evidence="4">Golgi apparatus</location>
    </subcellularLocation>
    <subcellularLocation>
        <location evidence="1">Mitochondrion</location>
    </subcellularLocation>
</comment>
<evidence type="ECO:0000256" key="8">
    <source>
        <dbReference type="ARBA" id="ARBA00022741"/>
    </source>
</evidence>
<name>A0A7J6BHM2_9TELE</name>
<dbReference type="FunFam" id="3.40.50.300:FF:000536">
    <property type="entry name" value="GTPase IMAP family member 8"/>
    <property type="match status" value="1"/>
</dbReference>
<feature type="domain" description="AIG1-type G" evidence="17">
    <location>
        <begin position="30"/>
        <end position="229"/>
    </location>
</feature>
<keyword evidence="11" id="KW-0496">Mitochondrion</keyword>
<evidence type="ECO:0000256" key="11">
    <source>
        <dbReference type="ARBA" id="ARBA00023128"/>
    </source>
</evidence>
<comment type="function">
    <text evidence="13">Exerts an anti-apoptotic effect in the immune system and is involved in responses to infections.</text>
</comment>
<protein>
    <recommendedName>
        <fullName evidence="14">GTPase IMAP family member 8</fullName>
    </recommendedName>
    <alternativeName>
        <fullName evidence="15">Immune-associated nucleotide-binding protein 9</fullName>
    </alternativeName>
</protein>
<gene>
    <name evidence="18" type="ORF">G5714_024622</name>
</gene>
<evidence type="ECO:0000259" key="17">
    <source>
        <dbReference type="PROSITE" id="PS51720"/>
    </source>
</evidence>
<evidence type="ECO:0000256" key="10">
    <source>
        <dbReference type="ARBA" id="ARBA00023034"/>
    </source>
</evidence>
<dbReference type="PROSITE" id="PS51720">
    <property type="entry name" value="G_AIG1"/>
    <property type="match status" value="1"/>
</dbReference>